<evidence type="ECO:0000313" key="2">
    <source>
        <dbReference type="Proteomes" id="UP001060215"/>
    </source>
</evidence>
<proteinExistence type="predicted"/>
<sequence length="107" mass="11936">MRQREKDFLEIKKKDNETLNKDPKWDLKCRSCWLFKDILMKVKNVTVDLRELNLKVNALLKNFNIAVPSSPAALAGDISLPSPPPPPPVTNGGGNGGGNYFRRSSLT</sequence>
<evidence type="ECO:0000313" key="1">
    <source>
        <dbReference type="EMBL" id="KAI8000926.1"/>
    </source>
</evidence>
<dbReference type="EMBL" id="CM045765">
    <property type="protein sequence ID" value="KAI8000926.1"/>
    <property type="molecule type" value="Genomic_DNA"/>
</dbReference>
<organism evidence="1 2">
    <name type="scientific">Camellia lanceoleosa</name>
    <dbReference type="NCBI Taxonomy" id="1840588"/>
    <lineage>
        <taxon>Eukaryota</taxon>
        <taxon>Viridiplantae</taxon>
        <taxon>Streptophyta</taxon>
        <taxon>Embryophyta</taxon>
        <taxon>Tracheophyta</taxon>
        <taxon>Spermatophyta</taxon>
        <taxon>Magnoliopsida</taxon>
        <taxon>eudicotyledons</taxon>
        <taxon>Gunneridae</taxon>
        <taxon>Pentapetalae</taxon>
        <taxon>asterids</taxon>
        <taxon>Ericales</taxon>
        <taxon>Theaceae</taxon>
        <taxon>Camellia</taxon>
    </lineage>
</organism>
<dbReference type="Proteomes" id="UP001060215">
    <property type="component" value="Chromosome 8"/>
</dbReference>
<name>A0ACC0GN98_9ERIC</name>
<comment type="caution">
    <text evidence="1">The sequence shown here is derived from an EMBL/GenBank/DDBJ whole genome shotgun (WGS) entry which is preliminary data.</text>
</comment>
<accession>A0ACC0GN98</accession>
<gene>
    <name evidence="1" type="ORF">LOK49_LG09G01215</name>
</gene>
<reference evidence="1 2" key="1">
    <citation type="journal article" date="2022" name="Plant J.">
        <title>Chromosome-level genome of Camellia lanceoleosa provides a valuable resource for understanding genome evolution and self-incompatibility.</title>
        <authorList>
            <person name="Gong W."/>
            <person name="Xiao S."/>
            <person name="Wang L."/>
            <person name="Liao Z."/>
            <person name="Chang Y."/>
            <person name="Mo W."/>
            <person name="Hu G."/>
            <person name="Li W."/>
            <person name="Zhao G."/>
            <person name="Zhu H."/>
            <person name="Hu X."/>
            <person name="Ji K."/>
            <person name="Xiang X."/>
            <person name="Song Q."/>
            <person name="Yuan D."/>
            <person name="Jin S."/>
            <person name="Zhang L."/>
        </authorList>
    </citation>
    <scope>NUCLEOTIDE SEQUENCE [LARGE SCALE GENOMIC DNA]</scope>
    <source>
        <strain evidence="1">SQ_2022a</strain>
    </source>
</reference>
<keyword evidence="2" id="KW-1185">Reference proteome</keyword>
<protein>
    <submittedName>
        <fullName evidence="1">Uncharacterized protein</fullName>
    </submittedName>
</protein>